<feature type="chain" id="PRO_5036751179" description="SH3 domain-containing protein" evidence="1">
    <location>
        <begin position="23"/>
        <end position="228"/>
    </location>
</feature>
<accession>A0A933SGV8</accession>
<keyword evidence="1" id="KW-0732">Signal</keyword>
<protein>
    <recommendedName>
        <fullName evidence="4">SH3 domain-containing protein</fullName>
    </recommendedName>
</protein>
<dbReference type="Proteomes" id="UP000696931">
    <property type="component" value="Unassembled WGS sequence"/>
</dbReference>
<comment type="caution">
    <text evidence="2">The sequence shown here is derived from an EMBL/GenBank/DDBJ whole genome shotgun (WGS) entry which is preliminary data.</text>
</comment>
<evidence type="ECO:0000256" key="1">
    <source>
        <dbReference type="SAM" id="SignalP"/>
    </source>
</evidence>
<feature type="signal peptide" evidence="1">
    <location>
        <begin position="1"/>
        <end position="22"/>
    </location>
</feature>
<organism evidence="2 3">
    <name type="scientific">Eiseniibacteriota bacterium</name>
    <dbReference type="NCBI Taxonomy" id="2212470"/>
    <lineage>
        <taxon>Bacteria</taxon>
        <taxon>Candidatus Eiseniibacteriota</taxon>
    </lineage>
</organism>
<sequence>MKRSAWLLLLAAMTVFAVPAQAQRDFLCGYTGFDYVVPQTPQPTIPTPFLATGDEYRAVGFVTSFSTMFTGVVGGGEHTFALSGATASSSSFVGGVLEVVFDPHARFRIYEDAANNGSYGTNPPNGTSPSTFTDGTLFLGADVNSLVLVYDYNDNSGNFEGLATLDEGSALWVVSPSRRSGWVLGGQAGRPNGSIPAGYVNQISGEVQIPSVVPAAHKTWGQIKTLYR</sequence>
<dbReference type="AlphaFoldDB" id="A0A933SGV8"/>
<gene>
    <name evidence="2" type="ORF">HZA61_11585</name>
</gene>
<evidence type="ECO:0000313" key="3">
    <source>
        <dbReference type="Proteomes" id="UP000696931"/>
    </source>
</evidence>
<evidence type="ECO:0008006" key="4">
    <source>
        <dbReference type="Google" id="ProtNLM"/>
    </source>
</evidence>
<reference evidence="2" key="1">
    <citation type="submission" date="2020-07" db="EMBL/GenBank/DDBJ databases">
        <title>Huge and variable diversity of episymbiotic CPR bacteria and DPANN archaea in groundwater ecosystems.</title>
        <authorList>
            <person name="He C.Y."/>
            <person name="Keren R."/>
            <person name="Whittaker M."/>
            <person name="Farag I.F."/>
            <person name="Doudna J."/>
            <person name="Cate J.H.D."/>
            <person name="Banfield J.F."/>
        </authorList>
    </citation>
    <scope>NUCLEOTIDE SEQUENCE</scope>
    <source>
        <strain evidence="2">NC_groundwater_1813_Pr3_B-0.1um_71_17</strain>
    </source>
</reference>
<dbReference type="EMBL" id="JACRIW010000081">
    <property type="protein sequence ID" value="MBI5170123.1"/>
    <property type="molecule type" value="Genomic_DNA"/>
</dbReference>
<name>A0A933SGV8_UNCEI</name>
<evidence type="ECO:0000313" key="2">
    <source>
        <dbReference type="EMBL" id="MBI5170123.1"/>
    </source>
</evidence>
<proteinExistence type="predicted"/>